<sequence>MTPTEDGAAPVCLPPRRQVSRPRWTLPPGATDCHCHVYDDPQRYPLVAQRSYTPVRADLEQYLAMCRQVGLSRTVQVSASVYGADNRLTLDVIAALGQHRARGVAGLPADVTAQQLETLHAGGMRGVRVSTHVKGYGGTQAISHFAERIRPFGWHVQVHVLHADEIAGLEQELLRVPVPLVFDHLGCVRGAEGPQNAGFQAMLRLLRQRDDCWAKISSWYRRSDAGGDHADMAPIVAALVDARPDRLVFGTNWPHPALQAPATVPDDGQLTDQFASWIPDEAVRRRILVDNPAALYGFPPVETA</sequence>
<accession>A0A562BU33</accession>
<evidence type="ECO:0000259" key="1">
    <source>
        <dbReference type="Pfam" id="PF04909"/>
    </source>
</evidence>
<dbReference type="InterPro" id="IPR052358">
    <property type="entry name" value="Aro_Compnd_Degr_Hydrolases"/>
</dbReference>
<dbReference type="GO" id="GO:0016787">
    <property type="term" value="F:hydrolase activity"/>
    <property type="evidence" value="ECO:0007669"/>
    <property type="project" value="UniProtKB-KW"/>
</dbReference>
<dbReference type="Proteomes" id="UP000318141">
    <property type="component" value="Unassembled WGS sequence"/>
</dbReference>
<dbReference type="PANTHER" id="PTHR35563">
    <property type="entry name" value="BARREL METAL-DEPENDENT HYDROLASE, PUTATIVE (AFU_ORTHOLOGUE AFUA_1G16240)-RELATED"/>
    <property type="match status" value="1"/>
</dbReference>
<comment type="caution">
    <text evidence="2">The sequence shown here is derived from an EMBL/GenBank/DDBJ whole genome shotgun (WGS) entry which is preliminary data.</text>
</comment>
<organism evidence="2 3">
    <name type="scientific">Cupriavidus gilardii J11</name>
    <dbReference type="NCBI Taxonomy" id="936133"/>
    <lineage>
        <taxon>Bacteria</taxon>
        <taxon>Pseudomonadati</taxon>
        <taxon>Pseudomonadota</taxon>
        <taxon>Betaproteobacteria</taxon>
        <taxon>Burkholderiales</taxon>
        <taxon>Burkholderiaceae</taxon>
        <taxon>Cupriavidus</taxon>
    </lineage>
</organism>
<proteinExistence type="predicted"/>
<dbReference type="PANTHER" id="PTHR35563:SF2">
    <property type="entry name" value="BARREL METAL-DEPENDENT HYDROLASE, PUTATIVE (AFU_ORTHOLOGUE AFUA_1G16240)-RELATED"/>
    <property type="match status" value="1"/>
</dbReference>
<keyword evidence="3" id="KW-1185">Reference proteome</keyword>
<dbReference type="Pfam" id="PF04909">
    <property type="entry name" value="Amidohydro_2"/>
    <property type="match status" value="1"/>
</dbReference>
<keyword evidence="2" id="KW-0378">Hydrolase</keyword>
<dbReference type="InterPro" id="IPR032466">
    <property type="entry name" value="Metal_Hydrolase"/>
</dbReference>
<protein>
    <submittedName>
        <fullName evidence="2">Putative TIM-barrel fold metal-dependent hydrolase</fullName>
    </submittedName>
</protein>
<dbReference type="SUPFAM" id="SSF51556">
    <property type="entry name" value="Metallo-dependent hydrolases"/>
    <property type="match status" value="1"/>
</dbReference>
<dbReference type="OrthoDB" id="9787654at2"/>
<evidence type="ECO:0000313" key="3">
    <source>
        <dbReference type="Proteomes" id="UP000318141"/>
    </source>
</evidence>
<name>A0A562BU33_9BURK</name>
<dbReference type="Gene3D" id="3.20.20.140">
    <property type="entry name" value="Metal-dependent hydrolases"/>
    <property type="match status" value="1"/>
</dbReference>
<dbReference type="EMBL" id="VLJN01000003">
    <property type="protein sequence ID" value="TWG88674.1"/>
    <property type="molecule type" value="Genomic_DNA"/>
</dbReference>
<feature type="domain" description="Amidohydrolase-related" evidence="1">
    <location>
        <begin position="32"/>
        <end position="298"/>
    </location>
</feature>
<dbReference type="InterPro" id="IPR006680">
    <property type="entry name" value="Amidohydro-rel"/>
</dbReference>
<dbReference type="AlphaFoldDB" id="A0A562BU33"/>
<gene>
    <name evidence="2" type="ORF">L602_001100001060</name>
</gene>
<evidence type="ECO:0000313" key="2">
    <source>
        <dbReference type="EMBL" id="TWG88674.1"/>
    </source>
</evidence>
<reference evidence="2 3" key="1">
    <citation type="submission" date="2019-07" db="EMBL/GenBank/DDBJ databases">
        <title>Genome sequencing of lignin-degrading bacterial isolates.</title>
        <authorList>
            <person name="Gladden J."/>
        </authorList>
    </citation>
    <scope>NUCLEOTIDE SEQUENCE [LARGE SCALE GENOMIC DNA]</scope>
    <source>
        <strain evidence="2 3">J11</strain>
    </source>
</reference>